<accession>K3WEW0</accession>
<keyword evidence="3" id="KW-1185">Reference proteome</keyword>
<name>K3WEW0_GLOUD</name>
<dbReference type="Proteomes" id="UP000019132">
    <property type="component" value="Unassembled WGS sequence"/>
</dbReference>
<reference evidence="2" key="3">
    <citation type="submission" date="2015-02" db="UniProtKB">
        <authorList>
            <consortium name="EnsemblProtists"/>
        </authorList>
    </citation>
    <scope>IDENTIFICATION</scope>
    <source>
        <strain evidence="2">DAOM BR144</strain>
    </source>
</reference>
<organism evidence="2 3">
    <name type="scientific">Globisporangium ultimum (strain ATCC 200006 / CBS 805.95 / DAOM BR144)</name>
    <name type="common">Pythium ultimum</name>
    <dbReference type="NCBI Taxonomy" id="431595"/>
    <lineage>
        <taxon>Eukaryota</taxon>
        <taxon>Sar</taxon>
        <taxon>Stramenopiles</taxon>
        <taxon>Oomycota</taxon>
        <taxon>Peronosporomycetes</taxon>
        <taxon>Pythiales</taxon>
        <taxon>Pythiaceae</taxon>
        <taxon>Globisporangium</taxon>
    </lineage>
</organism>
<evidence type="ECO:0000313" key="3">
    <source>
        <dbReference type="Proteomes" id="UP000019132"/>
    </source>
</evidence>
<feature type="region of interest" description="Disordered" evidence="1">
    <location>
        <begin position="82"/>
        <end position="102"/>
    </location>
</feature>
<sequence>MDEKAFKLHQQTVDFGAKNKMLADKIKYLEQNAALPSPSSASTSDLPPSFPVVAASSQDVEAIIASQEDEITRLRQRVALMKKTQRSDKTKHEKQIKASQDELEQSRTQLETFYQQLFAKEKTIRSLFLQMKKLKRAVQDLMNAQQTNHHMQQMVFGRELRFSYPPTITLSISSTGAVPAPDIFCIHHRRHRTFQQLTPKGLLLSAFTTC</sequence>
<dbReference type="EMBL" id="GL376603">
    <property type="status" value="NOT_ANNOTATED_CDS"/>
    <property type="molecule type" value="Genomic_DNA"/>
</dbReference>
<protein>
    <submittedName>
        <fullName evidence="2">Uncharacterized protein</fullName>
    </submittedName>
</protein>
<dbReference type="HOGENOM" id="CLU_1312373_0_0_1"/>
<proteinExistence type="predicted"/>
<dbReference type="eggNOG" id="ENOG502S56N">
    <property type="taxonomic scope" value="Eukaryota"/>
</dbReference>
<reference evidence="3" key="1">
    <citation type="journal article" date="2010" name="Genome Biol.">
        <title>Genome sequence of the necrotrophic plant pathogen Pythium ultimum reveals original pathogenicity mechanisms and effector repertoire.</title>
        <authorList>
            <person name="Levesque C.A."/>
            <person name="Brouwer H."/>
            <person name="Cano L."/>
            <person name="Hamilton J.P."/>
            <person name="Holt C."/>
            <person name="Huitema E."/>
            <person name="Raffaele S."/>
            <person name="Robideau G.P."/>
            <person name="Thines M."/>
            <person name="Win J."/>
            <person name="Zerillo M.M."/>
            <person name="Beakes G.W."/>
            <person name="Boore J.L."/>
            <person name="Busam D."/>
            <person name="Dumas B."/>
            <person name="Ferriera S."/>
            <person name="Fuerstenberg S.I."/>
            <person name="Gachon C.M."/>
            <person name="Gaulin E."/>
            <person name="Govers F."/>
            <person name="Grenville-Briggs L."/>
            <person name="Horner N."/>
            <person name="Hostetler J."/>
            <person name="Jiang R.H."/>
            <person name="Johnson J."/>
            <person name="Krajaejun T."/>
            <person name="Lin H."/>
            <person name="Meijer H.J."/>
            <person name="Moore B."/>
            <person name="Morris P."/>
            <person name="Phuntmart V."/>
            <person name="Puiu D."/>
            <person name="Shetty J."/>
            <person name="Stajich J.E."/>
            <person name="Tripathy S."/>
            <person name="Wawra S."/>
            <person name="van West P."/>
            <person name="Whitty B.R."/>
            <person name="Coutinho P.M."/>
            <person name="Henrissat B."/>
            <person name="Martin F."/>
            <person name="Thomas P.D."/>
            <person name="Tyler B.M."/>
            <person name="De Vries R.P."/>
            <person name="Kamoun S."/>
            <person name="Yandell M."/>
            <person name="Tisserat N."/>
            <person name="Buell C.R."/>
        </authorList>
    </citation>
    <scope>NUCLEOTIDE SEQUENCE</scope>
    <source>
        <strain evidence="3">DAOM:BR144</strain>
    </source>
</reference>
<feature type="compositionally biased region" description="Basic and acidic residues" evidence="1">
    <location>
        <begin position="85"/>
        <end position="100"/>
    </location>
</feature>
<dbReference type="InParanoid" id="K3WEW0"/>
<evidence type="ECO:0000256" key="1">
    <source>
        <dbReference type="SAM" id="MobiDB-lite"/>
    </source>
</evidence>
<dbReference type="AlphaFoldDB" id="K3WEW0"/>
<reference evidence="3" key="2">
    <citation type="submission" date="2010-04" db="EMBL/GenBank/DDBJ databases">
        <authorList>
            <person name="Buell R."/>
            <person name="Hamilton J."/>
            <person name="Hostetler J."/>
        </authorList>
    </citation>
    <scope>NUCLEOTIDE SEQUENCE [LARGE SCALE GENOMIC DNA]</scope>
    <source>
        <strain evidence="3">DAOM:BR144</strain>
    </source>
</reference>
<evidence type="ECO:0000313" key="2">
    <source>
        <dbReference type="EnsemblProtists" id="PYU1_T003501"/>
    </source>
</evidence>
<dbReference type="VEuPathDB" id="FungiDB:PYU1_G003491"/>
<dbReference type="EnsemblProtists" id="PYU1_T003501">
    <property type="protein sequence ID" value="PYU1_T003501"/>
    <property type="gene ID" value="PYU1_G003491"/>
</dbReference>